<proteinExistence type="predicted"/>
<organism evidence="2 3">
    <name type="scientific">Prosthecobacter algae</name>
    <dbReference type="NCBI Taxonomy" id="1144682"/>
    <lineage>
        <taxon>Bacteria</taxon>
        <taxon>Pseudomonadati</taxon>
        <taxon>Verrucomicrobiota</taxon>
        <taxon>Verrucomicrobiia</taxon>
        <taxon>Verrucomicrobiales</taxon>
        <taxon>Verrucomicrobiaceae</taxon>
        <taxon>Prosthecobacter</taxon>
    </lineage>
</organism>
<gene>
    <name evidence="2" type="ORF">GCM10023213_18560</name>
</gene>
<keyword evidence="3" id="KW-1185">Reference proteome</keyword>
<sequence>MEAGDDFQAKDDERQSWIMDEPADSLSDSSPPEVCQGGLAALAVQQSASGPLAPPSRRLASCMAPGSAIAASLALATQTPVPVSPPVESPQVAVPATHHFNAVQSLQSRDLAQLRVELETELEQMRHDLFGAAMGVSTLKDRLDGLESSQGPKSAVPEDISASGIELLVQNWLDAHLSARVEQAVQATLDQALQQTVNRLSSHEFFRLTAPLPDFCAETFLSQPPQILSASLT</sequence>
<evidence type="ECO:0000313" key="3">
    <source>
        <dbReference type="Proteomes" id="UP001499852"/>
    </source>
</evidence>
<comment type="caution">
    <text evidence="2">The sequence shown here is derived from an EMBL/GenBank/DDBJ whole genome shotgun (WGS) entry which is preliminary data.</text>
</comment>
<accession>A0ABP9P1T3</accession>
<reference evidence="3" key="1">
    <citation type="journal article" date="2019" name="Int. J. Syst. Evol. Microbiol.">
        <title>The Global Catalogue of Microorganisms (GCM) 10K type strain sequencing project: providing services to taxonomists for standard genome sequencing and annotation.</title>
        <authorList>
            <consortium name="The Broad Institute Genomics Platform"/>
            <consortium name="The Broad Institute Genome Sequencing Center for Infectious Disease"/>
            <person name="Wu L."/>
            <person name="Ma J."/>
        </authorList>
    </citation>
    <scope>NUCLEOTIDE SEQUENCE [LARGE SCALE GENOMIC DNA]</scope>
    <source>
        <strain evidence="3">JCM 18053</strain>
    </source>
</reference>
<dbReference type="EMBL" id="BAABIA010000003">
    <property type="protein sequence ID" value="GAA5138870.1"/>
    <property type="molecule type" value="Genomic_DNA"/>
</dbReference>
<dbReference type="Proteomes" id="UP001499852">
    <property type="component" value="Unassembled WGS sequence"/>
</dbReference>
<name>A0ABP9P1T3_9BACT</name>
<protein>
    <submittedName>
        <fullName evidence="2">Uncharacterized protein</fullName>
    </submittedName>
</protein>
<feature type="region of interest" description="Disordered" evidence="1">
    <location>
        <begin position="1"/>
        <end position="33"/>
    </location>
</feature>
<evidence type="ECO:0000313" key="2">
    <source>
        <dbReference type="EMBL" id="GAA5138870.1"/>
    </source>
</evidence>
<evidence type="ECO:0000256" key="1">
    <source>
        <dbReference type="SAM" id="MobiDB-lite"/>
    </source>
</evidence>